<dbReference type="AlphaFoldDB" id="A0AAD7CL69"/>
<evidence type="ECO:0000259" key="2">
    <source>
        <dbReference type="Pfam" id="PF00855"/>
    </source>
</evidence>
<dbReference type="Proteomes" id="UP001221757">
    <property type="component" value="Unassembled WGS sequence"/>
</dbReference>
<proteinExistence type="predicted"/>
<dbReference type="EMBL" id="JARKIE010000360">
    <property type="protein sequence ID" value="KAJ7651766.1"/>
    <property type="molecule type" value="Genomic_DNA"/>
</dbReference>
<protein>
    <recommendedName>
        <fullName evidence="2">PWWP domain-containing protein</fullName>
    </recommendedName>
</protein>
<dbReference type="SUPFAM" id="SSF63748">
    <property type="entry name" value="Tudor/PWWP/MBT"/>
    <property type="match status" value="1"/>
</dbReference>
<feature type="domain" description="PWWP" evidence="2">
    <location>
        <begin position="22"/>
        <end position="57"/>
    </location>
</feature>
<name>A0AAD7CL69_MYCRO</name>
<evidence type="ECO:0000313" key="3">
    <source>
        <dbReference type="EMBL" id="KAJ7651766.1"/>
    </source>
</evidence>
<keyword evidence="4" id="KW-1185">Reference proteome</keyword>
<organism evidence="3 4">
    <name type="scientific">Mycena rosella</name>
    <name type="common">Pink bonnet</name>
    <name type="synonym">Agaricus rosellus</name>
    <dbReference type="NCBI Taxonomy" id="1033263"/>
    <lineage>
        <taxon>Eukaryota</taxon>
        <taxon>Fungi</taxon>
        <taxon>Dikarya</taxon>
        <taxon>Basidiomycota</taxon>
        <taxon>Agaricomycotina</taxon>
        <taxon>Agaricomycetes</taxon>
        <taxon>Agaricomycetidae</taxon>
        <taxon>Agaricales</taxon>
        <taxon>Marasmiineae</taxon>
        <taxon>Mycenaceae</taxon>
        <taxon>Mycena</taxon>
    </lineage>
</organism>
<accession>A0AAD7CL69</accession>
<dbReference type="InterPro" id="IPR000313">
    <property type="entry name" value="PWWP_dom"/>
</dbReference>
<evidence type="ECO:0000256" key="1">
    <source>
        <dbReference type="SAM" id="MobiDB-lite"/>
    </source>
</evidence>
<feature type="compositionally biased region" description="Basic and acidic residues" evidence="1">
    <location>
        <begin position="123"/>
        <end position="138"/>
    </location>
</feature>
<evidence type="ECO:0000313" key="4">
    <source>
        <dbReference type="Proteomes" id="UP001221757"/>
    </source>
</evidence>
<comment type="caution">
    <text evidence="3">The sequence shown here is derived from an EMBL/GenBank/DDBJ whole genome shotgun (WGS) entry which is preliminary data.</text>
</comment>
<feature type="region of interest" description="Disordered" evidence="1">
    <location>
        <begin position="63"/>
        <end position="138"/>
    </location>
</feature>
<gene>
    <name evidence="3" type="ORF">B0H17DRAFT_1102091</name>
</gene>
<dbReference type="Gene3D" id="2.30.30.140">
    <property type="match status" value="1"/>
</dbReference>
<sequence length="138" mass="14771">MSAKKTSASAKKTEVEMFDTREVVLGKLRGFPPWPGMVVDSDTVPKAVSKERPTNKKTIAYALLARPQGAQAPHDRRHQRVRQRRGDGTQGRGADGGVSQRARPCRVGEGAGRASPAPAQKTQEQKQGEEGRGRGGGG</sequence>
<dbReference type="Pfam" id="PF00855">
    <property type="entry name" value="PWWP"/>
    <property type="match status" value="1"/>
</dbReference>
<reference evidence="3" key="1">
    <citation type="submission" date="2023-03" db="EMBL/GenBank/DDBJ databases">
        <title>Massive genome expansion in bonnet fungi (Mycena s.s.) driven by repeated elements and novel gene families across ecological guilds.</title>
        <authorList>
            <consortium name="Lawrence Berkeley National Laboratory"/>
            <person name="Harder C.B."/>
            <person name="Miyauchi S."/>
            <person name="Viragh M."/>
            <person name="Kuo A."/>
            <person name="Thoen E."/>
            <person name="Andreopoulos B."/>
            <person name="Lu D."/>
            <person name="Skrede I."/>
            <person name="Drula E."/>
            <person name="Henrissat B."/>
            <person name="Morin E."/>
            <person name="Kohler A."/>
            <person name="Barry K."/>
            <person name="LaButti K."/>
            <person name="Morin E."/>
            <person name="Salamov A."/>
            <person name="Lipzen A."/>
            <person name="Mereny Z."/>
            <person name="Hegedus B."/>
            <person name="Baldrian P."/>
            <person name="Stursova M."/>
            <person name="Weitz H."/>
            <person name="Taylor A."/>
            <person name="Grigoriev I.V."/>
            <person name="Nagy L.G."/>
            <person name="Martin F."/>
            <person name="Kauserud H."/>
        </authorList>
    </citation>
    <scope>NUCLEOTIDE SEQUENCE</scope>
    <source>
        <strain evidence="3">CBHHK067</strain>
    </source>
</reference>